<evidence type="ECO:0000313" key="1">
    <source>
        <dbReference type="EMBL" id="CUS15847.1"/>
    </source>
</evidence>
<proteinExistence type="predicted"/>
<feature type="non-terminal residue" evidence="1">
    <location>
        <position position="158"/>
    </location>
</feature>
<gene>
    <name evidence="1" type="ORF">GSTUAT00000124001</name>
</gene>
<feature type="non-terminal residue" evidence="1">
    <location>
        <position position="1"/>
    </location>
</feature>
<reference evidence="1" key="1">
    <citation type="submission" date="2015-10" db="EMBL/GenBank/DDBJ databases">
        <authorList>
            <person name="Regsiter A."/>
            <person name="william w."/>
        </authorList>
    </citation>
    <scope>NUCLEOTIDE SEQUENCE</scope>
    <source>
        <strain evidence="1">Montdore</strain>
    </source>
</reference>
<dbReference type="Proteomes" id="UP001412239">
    <property type="component" value="Unassembled WGS sequence"/>
</dbReference>
<evidence type="ECO:0008006" key="3">
    <source>
        <dbReference type="Google" id="ProtNLM"/>
    </source>
</evidence>
<accession>A0A292QAN4</accession>
<keyword evidence="2" id="KW-1185">Reference proteome</keyword>
<protein>
    <recommendedName>
        <fullName evidence="3">Restriction endonuclease domain-containing protein</fullName>
    </recommendedName>
</protein>
<dbReference type="EMBL" id="LN890943">
    <property type="protein sequence ID" value="CUS15847.1"/>
    <property type="molecule type" value="Genomic_DNA"/>
</dbReference>
<name>A0A292QAN4_9PEZI</name>
<sequence>YVVFSSVTQHDLMAIDRLRNTYHKGLRCMYFNEDQVLVVKIMPGILHEVSHRMFARMLIRKAIAMGIEDVELFDIGGGRLEGVASRKEADSAFKPVTLRPHDTHWPTLVFECGVSESVKRLRVDGHWWLENSAGEVGIVLLISVNKQARRITLEQWEM</sequence>
<dbReference type="AlphaFoldDB" id="A0A292QAN4"/>
<evidence type="ECO:0000313" key="2">
    <source>
        <dbReference type="Proteomes" id="UP001412239"/>
    </source>
</evidence>
<organism evidence="1 2">
    <name type="scientific">Tuber aestivum</name>
    <name type="common">summer truffle</name>
    <dbReference type="NCBI Taxonomy" id="59557"/>
    <lineage>
        <taxon>Eukaryota</taxon>
        <taxon>Fungi</taxon>
        <taxon>Dikarya</taxon>
        <taxon>Ascomycota</taxon>
        <taxon>Pezizomycotina</taxon>
        <taxon>Pezizomycetes</taxon>
        <taxon>Pezizales</taxon>
        <taxon>Tuberaceae</taxon>
        <taxon>Tuber</taxon>
    </lineage>
</organism>